<proteinExistence type="predicted"/>
<evidence type="ECO:0008006" key="3">
    <source>
        <dbReference type="Google" id="ProtNLM"/>
    </source>
</evidence>
<dbReference type="OrthoDB" id="103556at2"/>
<dbReference type="EMBL" id="CP017634">
    <property type="protein sequence ID" value="ATW25428.1"/>
    <property type="molecule type" value="Genomic_DNA"/>
</dbReference>
<evidence type="ECO:0000313" key="1">
    <source>
        <dbReference type="EMBL" id="ATW25428.1"/>
    </source>
</evidence>
<reference evidence="1 2" key="1">
    <citation type="submission" date="2016-10" db="EMBL/GenBank/DDBJ databases">
        <title>Complete Genome Sequence of Peptococcaceae strain DCMF.</title>
        <authorList>
            <person name="Edwards R.J."/>
            <person name="Holland S.I."/>
            <person name="Deshpande N.P."/>
            <person name="Wong Y.K."/>
            <person name="Ertan H."/>
            <person name="Manefield M."/>
            <person name="Russell T.L."/>
            <person name="Lee M.J."/>
        </authorList>
    </citation>
    <scope>NUCLEOTIDE SEQUENCE [LARGE SCALE GENOMIC DNA]</scope>
    <source>
        <strain evidence="1 2">DCMF</strain>
    </source>
</reference>
<keyword evidence="2" id="KW-1185">Reference proteome</keyword>
<organism evidence="1 2">
    <name type="scientific">Formimonas warabiya</name>
    <dbReference type="NCBI Taxonomy" id="1761012"/>
    <lineage>
        <taxon>Bacteria</taxon>
        <taxon>Bacillati</taxon>
        <taxon>Bacillota</taxon>
        <taxon>Clostridia</taxon>
        <taxon>Eubacteriales</taxon>
        <taxon>Peptococcaceae</taxon>
        <taxon>Candidatus Formimonas</taxon>
    </lineage>
</organism>
<dbReference type="InterPro" id="IPR027417">
    <property type="entry name" value="P-loop_NTPase"/>
</dbReference>
<protein>
    <recommendedName>
        <fullName evidence="3">DUF3732 domain-containing protein</fullName>
    </recommendedName>
</protein>
<accession>A0A3G1KSI5</accession>
<dbReference type="Pfam" id="PF12532">
    <property type="entry name" value="DUF3732"/>
    <property type="match status" value="1"/>
</dbReference>
<dbReference type="Gene3D" id="3.40.50.300">
    <property type="entry name" value="P-loop containing nucleotide triphosphate hydrolases"/>
    <property type="match status" value="1"/>
</dbReference>
<sequence length="661" mass="75291">MKFSINSLLLWPKQKEFGYRQVEFSSNGVNIITGASRTGKSAIIPIIDYCLGSGECTIPVGIIRDTCSWFGVLFDLENEQMLICRKEPGQQKSSGEMYLSRGTDLEIPNQIEDGNITVGQVKNILNELFSLSFIDTDPTSPNNFSARPSYRDLMAFIFQPQNVIANNRVLFYNIEKMEHKSKLVNIFPYVLGAVTAETLATMQERDRLTKERDKLARDMDNIKNVSEGWKQEVLTWLSVSRELGLTDLNPDTTMDFSLQVDELKRIVSKNENDSTLIASNVTDTTEEILTLRDEERKLSIELSAARKRYEAMKELDDSKRRYDESLQIQRNRLDISSWLRSLSDDMICPVCGEMHNEPNKALDELCNAMSEIEKQAGIVQGISISFDREFNIVKADIDKLTEKLTSIRKRISEESAKSQQSANEKYTLASVSRFLGRMEFAIQTYERIGTDGDLEEKLSKLNDRIIELNKSLSDSARVAKEKSALSFIQQEASSIIKQLDIENPNDPIEFDKANLTIKVMTADGRENYLWEIGSASNWLSYHIAISLAFQKFFQERKSISIPNILVFDQPSQVYFPQKSIPEGSTAEEDAILIQDEDKIAVKKIFAALSSYIKEAKSELQIIIMEHADEDIWGEFDDITLVARWRGNDKLIPVEWIPKKEG</sequence>
<dbReference type="AlphaFoldDB" id="A0A3G1KSI5"/>
<dbReference type="RefSeq" id="WP_148134684.1">
    <property type="nucleotide sequence ID" value="NZ_CP017634.1"/>
</dbReference>
<dbReference type="InterPro" id="IPR022205">
    <property type="entry name" value="DUF3732"/>
</dbReference>
<gene>
    <name evidence="1" type="ORF">DCMF_12165</name>
</gene>
<evidence type="ECO:0000313" key="2">
    <source>
        <dbReference type="Proteomes" id="UP000323521"/>
    </source>
</evidence>
<dbReference type="KEGG" id="fwa:DCMF_12165"/>
<dbReference type="Proteomes" id="UP000323521">
    <property type="component" value="Chromosome"/>
</dbReference>
<name>A0A3G1KSI5_FORW1</name>